<dbReference type="GO" id="GO:0009002">
    <property type="term" value="F:serine-type D-Ala-D-Ala carboxypeptidase activity"/>
    <property type="evidence" value="ECO:0007669"/>
    <property type="project" value="UniProtKB-EC"/>
</dbReference>
<name>A0A0R1FHJ3_9LACO</name>
<evidence type="ECO:0000256" key="1">
    <source>
        <dbReference type="ARBA" id="ARBA00022475"/>
    </source>
</evidence>
<keyword evidence="11 17" id="KW-0472">Membrane</keyword>
<evidence type="ECO:0000256" key="13">
    <source>
        <dbReference type="ARBA" id="ARBA00023316"/>
    </source>
</evidence>
<evidence type="ECO:0000259" key="18">
    <source>
        <dbReference type="Pfam" id="PF00905"/>
    </source>
</evidence>
<dbReference type="GO" id="GO:0009252">
    <property type="term" value="P:peptidoglycan biosynthetic process"/>
    <property type="evidence" value="ECO:0007669"/>
    <property type="project" value="UniProtKB-KW"/>
</dbReference>
<dbReference type="InterPro" id="IPR036950">
    <property type="entry name" value="PBP_transglycosylase"/>
</dbReference>
<evidence type="ECO:0000313" key="21">
    <source>
        <dbReference type="Proteomes" id="UP000051181"/>
    </source>
</evidence>
<keyword evidence="13" id="KW-0961">Cell wall biogenesis/degradation</keyword>
<accession>A0A0R1FHJ3</accession>
<comment type="caution">
    <text evidence="20">The sequence shown here is derived from an EMBL/GenBank/DDBJ whole genome shotgun (WGS) entry which is preliminary data.</text>
</comment>
<organism evidence="20 21">
    <name type="scientific">Loigolactobacillus coryniformis subsp. coryniformis KCTC 3167 = DSM 20001</name>
    <dbReference type="NCBI Taxonomy" id="913848"/>
    <lineage>
        <taxon>Bacteria</taxon>
        <taxon>Bacillati</taxon>
        <taxon>Bacillota</taxon>
        <taxon>Bacilli</taxon>
        <taxon>Lactobacillales</taxon>
        <taxon>Lactobacillaceae</taxon>
        <taxon>Loigolactobacillus</taxon>
    </lineage>
</organism>
<evidence type="ECO:0000313" key="20">
    <source>
        <dbReference type="EMBL" id="KRK18868.1"/>
    </source>
</evidence>
<gene>
    <name evidence="20" type="ORF">FD22_GL002198</name>
</gene>
<proteinExistence type="predicted"/>
<evidence type="ECO:0000256" key="7">
    <source>
        <dbReference type="ARBA" id="ARBA00022801"/>
    </source>
</evidence>
<reference evidence="20 21" key="1">
    <citation type="journal article" date="2015" name="Genome Announc.">
        <title>Expanding the biotechnology potential of lactobacilli through comparative genomics of 213 strains and associated genera.</title>
        <authorList>
            <person name="Sun Z."/>
            <person name="Harris H.M."/>
            <person name="McCann A."/>
            <person name="Guo C."/>
            <person name="Argimon S."/>
            <person name="Zhang W."/>
            <person name="Yang X."/>
            <person name="Jeffery I.B."/>
            <person name="Cooney J.C."/>
            <person name="Kagawa T.F."/>
            <person name="Liu W."/>
            <person name="Song Y."/>
            <person name="Salvetti E."/>
            <person name="Wrobel A."/>
            <person name="Rasinkangas P."/>
            <person name="Parkhill J."/>
            <person name="Rea M.C."/>
            <person name="O'Sullivan O."/>
            <person name="Ritari J."/>
            <person name="Douillard F.P."/>
            <person name="Paul Ross R."/>
            <person name="Yang R."/>
            <person name="Briner A.E."/>
            <person name="Felis G.E."/>
            <person name="de Vos W.M."/>
            <person name="Barrangou R."/>
            <person name="Klaenhammer T.R."/>
            <person name="Caufield P.W."/>
            <person name="Cui Y."/>
            <person name="Zhang H."/>
            <person name="O'Toole P.W."/>
        </authorList>
    </citation>
    <scope>NUCLEOTIDE SEQUENCE [LARGE SCALE GENOMIC DNA]</scope>
    <source>
        <strain evidence="20 21">DSM 20001</strain>
    </source>
</reference>
<dbReference type="Proteomes" id="UP000051181">
    <property type="component" value="Unassembled WGS sequence"/>
</dbReference>
<feature type="region of interest" description="Disordered" evidence="16">
    <location>
        <begin position="658"/>
        <end position="680"/>
    </location>
</feature>
<sequence length="713" mass="78804">MQKFLTNLRRFFAAIGHFLAPILHFIAPYWLSFWHVVRRFWRRFLMTRWLILVLMLIFLGVSTYLTFLAKTSDVEHLKANLQTSTTIYDYRQQKAGSLYAQKGTYVSYNKISPQIQNAVTSTEDRTFWTNPGFSIKGYARAAVSYVIHHGQISGGGSTLTQQLAKNALLTQQQTFVRKAEELFLAIEINKVYSKKDIITMYLNNAYFGNGVWGVQDAAEKYFGKSAAEIDSAEAASMTAMLRSPSFYNPIDHPKYNISRRNLILDLMVDNNKLTTSQANAAKQEALNLQDNYNSTNGYRYPYYFDAVINEAISRYGLSEEDILNKGYKIYTSLNQTYQQKMTASFANSMIFPSNAADGTKVEGASVAMDPQTGGVAAIVGGRNTEPVFRGYNRATQIKRQPGSTMKPLAVYTPALENGYHYDSQLTDKKLSYGSNHYTPTDYGNNYQGKVPMYSALAQSLNAPAVWLLDQIGVQKGVQSVKDFGITLPKSDQNLAMALGGLNVGVSPYQMAGAYATFANQGKRPESHFITKIVDASGNVIVDNTETKSKRVMSAKTAKEMTSMMLGVFDYGTGTSAKPTGYDVAGKTGSTEVPDSYGFGTKDQWIVGYTPDVVVATWIGFDSTDSSHFLQGISEEGVAKVWRSEMANILPTTAETKFGTKDAKTRASAEQTTNSSDVWSQVKDGATKAKENLDSATSKAKNWIDSVKGLFGGN</sequence>
<protein>
    <submittedName>
        <fullName evidence="20">Bifunctional glycolsyltransferase transpeptidase penicillin binding protein 2A</fullName>
    </submittedName>
</protein>
<dbReference type="InterPro" id="IPR023346">
    <property type="entry name" value="Lysozyme-like_dom_sf"/>
</dbReference>
<dbReference type="Pfam" id="PF00905">
    <property type="entry name" value="Transpeptidase"/>
    <property type="match status" value="1"/>
</dbReference>
<evidence type="ECO:0000256" key="10">
    <source>
        <dbReference type="ARBA" id="ARBA00022989"/>
    </source>
</evidence>
<dbReference type="GO" id="GO:0006508">
    <property type="term" value="P:proteolysis"/>
    <property type="evidence" value="ECO:0007669"/>
    <property type="project" value="UniProtKB-KW"/>
</dbReference>
<dbReference type="NCBIfam" id="TIGR02074">
    <property type="entry name" value="PBP_1a_fam"/>
    <property type="match status" value="1"/>
</dbReference>
<dbReference type="RefSeq" id="WP_010010991.1">
    <property type="nucleotide sequence ID" value="NZ_AZCN01000007.1"/>
</dbReference>
<keyword evidence="6 17" id="KW-0812">Transmembrane</keyword>
<keyword evidence="5 20" id="KW-0808">Transferase</keyword>
<dbReference type="PANTHER" id="PTHR32282:SF32">
    <property type="entry name" value="PENICILLIN-BINDING PROTEIN 2A"/>
    <property type="match status" value="1"/>
</dbReference>
<dbReference type="Gene3D" id="6.20.370.110">
    <property type="match status" value="1"/>
</dbReference>
<dbReference type="GO" id="GO:0008955">
    <property type="term" value="F:peptidoglycan glycosyltransferase activity"/>
    <property type="evidence" value="ECO:0007669"/>
    <property type="project" value="UniProtKB-EC"/>
</dbReference>
<dbReference type="eggNOG" id="COG0744">
    <property type="taxonomic scope" value="Bacteria"/>
</dbReference>
<evidence type="ECO:0000256" key="11">
    <source>
        <dbReference type="ARBA" id="ARBA00023136"/>
    </source>
</evidence>
<evidence type="ECO:0000256" key="4">
    <source>
        <dbReference type="ARBA" id="ARBA00022676"/>
    </source>
</evidence>
<keyword evidence="9" id="KW-0573">Peptidoglycan synthesis</keyword>
<evidence type="ECO:0000256" key="9">
    <source>
        <dbReference type="ARBA" id="ARBA00022984"/>
    </source>
</evidence>
<evidence type="ECO:0000256" key="14">
    <source>
        <dbReference type="ARBA" id="ARBA00034000"/>
    </source>
</evidence>
<evidence type="ECO:0000256" key="6">
    <source>
        <dbReference type="ARBA" id="ARBA00022692"/>
    </source>
</evidence>
<evidence type="ECO:0000256" key="12">
    <source>
        <dbReference type="ARBA" id="ARBA00023268"/>
    </source>
</evidence>
<dbReference type="GO" id="GO:0008360">
    <property type="term" value="P:regulation of cell shape"/>
    <property type="evidence" value="ECO:0007669"/>
    <property type="project" value="UniProtKB-KW"/>
</dbReference>
<keyword evidence="2" id="KW-0121">Carboxypeptidase</keyword>
<evidence type="ECO:0000256" key="16">
    <source>
        <dbReference type="SAM" id="MobiDB-lite"/>
    </source>
</evidence>
<evidence type="ECO:0000259" key="19">
    <source>
        <dbReference type="Pfam" id="PF00912"/>
    </source>
</evidence>
<dbReference type="Pfam" id="PF00912">
    <property type="entry name" value="Transgly"/>
    <property type="match status" value="1"/>
</dbReference>
<dbReference type="GO" id="GO:0071555">
    <property type="term" value="P:cell wall organization"/>
    <property type="evidence" value="ECO:0007669"/>
    <property type="project" value="UniProtKB-KW"/>
</dbReference>
<dbReference type="GO" id="GO:0030288">
    <property type="term" value="C:outer membrane-bounded periplasmic space"/>
    <property type="evidence" value="ECO:0007669"/>
    <property type="project" value="TreeGrafter"/>
</dbReference>
<evidence type="ECO:0000256" key="8">
    <source>
        <dbReference type="ARBA" id="ARBA00022960"/>
    </source>
</evidence>
<dbReference type="SUPFAM" id="SSF53955">
    <property type="entry name" value="Lysozyme-like"/>
    <property type="match status" value="1"/>
</dbReference>
<comment type="catalytic activity">
    <reaction evidence="14">
        <text>Preferential cleavage: (Ac)2-L-Lys-D-Ala-|-D-Ala. Also transpeptidation of peptidyl-alanyl moieties that are N-acyl substituents of D-alanine.</text>
        <dbReference type="EC" id="3.4.16.4"/>
    </reaction>
</comment>
<dbReference type="InterPro" id="IPR001460">
    <property type="entry name" value="PCN-bd_Tpept"/>
</dbReference>
<keyword evidence="4" id="KW-0328">Glycosyltransferase</keyword>
<feature type="compositionally biased region" description="Polar residues" evidence="16">
    <location>
        <begin position="667"/>
        <end position="678"/>
    </location>
</feature>
<comment type="catalytic activity">
    <reaction evidence="15">
        <text>[GlcNAc-(1-&gt;4)-Mur2Ac(oyl-L-Ala-gamma-D-Glu-L-Lys-D-Ala-D-Ala)](n)-di-trans,octa-cis-undecaprenyl diphosphate + beta-D-GlcNAc-(1-&gt;4)-Mur2Ac(oyl-L-Ala-gamma-D-Glu-L-Lys-D-Ala-D-Ala)-di-trans,octa-cis-undecaprenyl diphosphate = [GlcNAc-(1-&gt;4)-Mur2Ac(oyl-L-Ala-gamma-D-Glu-L-Lys-D-Ala-D-Ala)](n+1)-di-trans,octa-cis-undecaprenyl diphosphate + di-trans,octa-cis-undecaprenyl diphosphate + H(+)</text>
        <dbReference type="Rhea" id="RHEA:23708"/>
        <dbReference type="Rhea" id="RHEA-COMP:9602"/>
        <dbReference type="Rhea" id="RHEA-COMP:9603"/>
        <dbReference type="ChEBI" id="CHEBI:15378"/>
        <dbReference type="ChEBI" id="CHEBI:58405"/>
        <dbReference type="ChEBI" id="CHEBI:60033"/>
        <dbReference type="ChEBI" id="CHEBI:78435"/>
        <dbReference type="EC" id="2.4.99.28"/>
    </reaction>
</comment>
<keyword evidence="3" id="KW-0645">Protease</keyword>
<dbReference type="Gene3D" id="3.40.710.10">
    <property type="entry name" value="DD-peptidase/beta-lactamase superfamily"/>
    <property type="match status" value="1"/>
</dbReference>
<dbReference type="AlphaFoldDB" id="A0A0R1FHJ3"/>
<keyword evidence="7" id="KW-0378">Hydrolase</keyword>
<dbReference type="Gene3D" id="1.10.3810.10">
    <property type="entry name" value="Biosynthetic peptidoglycan transglycosylase-like"/>
    <property type="match status" value="1"/>
</dbReference>
<dbReference type="SUPFAM" id="SSF56601">
    <property type="entry name" value="beta-lactamase/transpeptidase-like"/>
    <property type="match status" value="1"/>
</dbReference>
<evidence type="ECO:0000256" key="2">
    <source>
        <dbReference type="ARBA" id="ARBA00022645"/>
    </source>
</evidence>
<dbReference type="PANTHER" id="PTHR32282">
    <property type="entry name" value="BINDING PROTEIN TRANSPEPTIDASE, PUTATIVE-RELATED"/>
    <property type="match status" value="1"/>
</dbReference>
<dbReference type="EMBL" id="AZCN01000007">
    <property type="protein sequence ID" value="KRK18868.1"/>
    <property type="molecule type" value="Genomic_DNA"/>
</dbReference>
<feature type="domain" description="Penicillin-binding protein transpeptidase" evidence="18">
    <location>
        <begin position="363"/>
        <end position="611"/>
    </location>
</feature>
<keyword evidence="8" id="KW-0133">Cell shape</keyword>
<evidence type="ECO:0000256" key="17">
    <source>
        <dbReference type="SAM" id="Phobius"/>
    </source>
</evidence>
<keyword evidence="10 17" id="KW-1133">Transmembrane helix</keyword>
<dbReference type="GeneID" id="65917386"/>
<evidence type="ECO:0000256" key="5">
    <source>
        <dbReference type="ARBA" id="ARBA00022679"/>
    </source>
</evidence>
<evidence type="ECO:0000256" key="15">
    <source>
        <dbReference type="ARBA" id="ARBA00049902"/>
    </source>
</evidence>
<keyword evidence="1" id="KW-1003">Cell membrane</keyword>
<dbReference type="InterPro" id="IPR012338">
    <property type="entry name" value="Beta-lactam/transpept-like"/>
</dbReference>
<dbReference type="InterPro" id="IPR050396">
    <property type="entry name" value="Glycosyltr_51/Transpeptidase"/>
</dbReference>
<dbReference type="InterPro" id="IPR001264">
    <property type="entry name" value="Glyco_trans_51"/>
</dbReference>
<dbReference type="GO" id="GO:0008658">
    <property type="term" value="F:penicillin binding"/>
    <property type="evidence" value="ECO:0007669"/>
    <property type="project" value="InterPro"/>
</dbReference>
<dbReference type="PATRIC" id="fig|913848.6.peg.2245"/>
<feature type="transmembrane region" description="Helical" evidence="17">
    <location>
        <begin position="12"/>
        <end position="37"/>
    </location>
</feature>
<keyword evidence="12" id="KW-0511">Multifunctional enzyme</keyword>
<feature type="domain" description="Glycosyl transferase family 51" evidence="19">
    <location>
        <begin position="98"/>
        <end position="267"/>
    </location>
</feature>
<evidence type="ECO:0000256" key="3">
    <source>
        <dbReference type="ARBA" id="ARBA00022670"/>
    </source>
</evidence>
<feature type="transmembrane region" description="Helical" evidence="17">
    <location>
        <begin position="49"/>
        <end position="69"/>
    </location>
</feature>